<dbReference type="STRING" id="1122938.SAMN05660772_02106"/>
<evidence type="ECO:0000313" key="3">
    <source>
        <dbReference type="EMBL" id="SMB82435.1"/>
    </source>
</evidence>
<keyword evidence="2" id="KW-0812">Transmembrane</keyword>
<dbReference type="Proteomes" id="UP000192408">
    <property type="component" value="Unassembled WGS sequence"/>
</dbReference>
<keyword evidence="4" id="KW-1185">Reference proteome</keyword>
<dbReference type="EMBL" id="FWWV01000009">
    <property type="protein sequence ID" value="SMB82435.1"/>
    <property type="molecule type" value="Genomic_DNA"/>
</dbReference>
<gene>
    <name evidence="3" type="ORF">SAMN05660772_02106</name>
</gene>
<feature type="compositionally biased region" description="Low complexity" evidence="1">
    <location>
        <begin position="68"/>
        <end position="87"/>
    </location>
</feature>
<name>A0A1W1UMS7_9PAST</name>
<reference evidence="4" key="1">
    <citation type="submission" date="2017-04" db="EMBL/GenBank/DDBJ databases">
        <authorList>
            <person name="Varghese N."/>
            <person name="Submissions S."/>
        </authorList>
    </citation>
    <scope>NUCLEOTIDE SEQUENCE [LARGE SCALE GENOMIC DNA]</scope>
    <source>
        <strain evidence="4">DSM 23072</strain>
    </source>
</reference>
<evidence type="ECO:0008006" key="5">
    <source>
        <dbReference type="Google" id="ProtNLM"/>
    </source>
</evidence>
<sequence>MFGITLRDGLIYALLISIVIGASAVGHYQRKTELLTEQNRTLQRENQLLTAQQQQQAQRLQQYQQQRDQLNHALQQQQQQADSRNQQLTEALEHEQNQDWRNQPVPDNIKRLFNHRL</sequence>
<feature type="transmembrane region" description="Helical" evidence="2">
    <location>
        <begin position="9"/>
        <end position="28"/>
    </location>
</feature>
<protein>
    <recommendedName>
        <fullName evidence="5">DUF2570 domain-containing protein</fullName>
    </recommendedName>
</protein>
<evidence type="ECO:0000313" key="4">
    <source>
        <dbReference type="Proteomes" id="UP000192408"/>
    </source>
</evidence>
<accession>A0A1W1UMS7</accession>
<evidence type="ECO:0000256" key="2">
    <source>
        <dbReference type="SAM" id="Phobius"/>
    </source>
</evidence>
<dbReference type="AlphaFoldDB" id="A0A1W1UMS7"/>
<evidence type="ECO:0000256" key="1">
    <source>
        <dbReference type="SAM" id="MobiDB-lite"/>
    </source>
</evidence>
<dbReference type="RefSeq" id="WP_084256581.1">
    <property type="nucleotide sequence ID" value="NZ_FWWV01000009.1"/>
</dbReference>
<proteinExistence type="predicted"/>
<feature type="region of interest" description="Disordered" evidence="1">
    <location>
        <begin position="68"/>
        <end position="107"/>
    </location>
</feature>
<keyword evidence="2" id="KW-0472">Membrane</keyword>
<organism evidence="3 4">
    <name type="scientific">Pasteurella testudinis DSM 23072</name>
    <dbReference type="NCBI Taxonomy" id="1122938"/>
    <lineage>
        <taxon>Bacteria</taxon>
        <taxon>Pseudomonadati</taxon>
        <taxon>Pseudomonadota</taxon>
        <taxon>Gammaproteobacteria</taxon>
        <taxon>Pasteurellales</taxon>
        <taxon>Pasteurellaceae</taxon>
        <taxon>Pasteurella</taxon>
    </lineage>
</organism>
<keyword evidence="2" id="KW-1133">Transmembrane helix</keyword>